<sequence>MPIFEKPPLETLTPAKERWTPIYLEHGRLEVDDSSVKWIGADKTVLRLPIATISALLLGPGTTITHAAVKACADCNTPVCWVGAEGMRFYAFGVTPTHDNERARIQAALHTSKKNRERIARRMFVMRFGGESAVEGKTIKKLMGMEGHRVRELYTSMGQKYGVPWKGRNYNPDNWQLADSLNKAISAANASLYALTTAVVSSMGYLPQLGFIHSAGTLPFVFDIADIYKPETTLEAAFQTIRINPKATEKDTLTRLKQIIEQSRLMYRMPKDISRLLAE</sequence>
<dbReference type="EC" id="3.1.-.-" evidence="8"/>
<keyword evidence="4 8" id="KW-0378">Hydrolase</keyword>
<dbReference type="Gene3D" id="1.20.120.920">
    <property type="entry name" value="CRISPR-associated endonuclease Cas1, C-terminal domain"/>
    <property type="match status" value="1"/>
</dbReference>
<feature type="binding site" evidence="8">
    <location>
        <position position="213"/>
    </location>
    <ligand>
        <name>Mn(2+)</name>
        <dbReference type="ChEBI" id="CHEBI:29035"/>
    </ligand>
</feature>
<dbReference type="RefSeq" id="WP_178366713.1">
    <property type="nucleotide sequence ID" value="NZ_JACADJ010000028.1"/>
</dbReference>
<dbReference type="InterPro" id="IPR019851">
    <property type="entry name" value="CRISPR-assoc_Cas1_ECOLI"/>
</dbReference>
<comment type="function">
    <text evidence="8">CRISPR (clustered regularly interspaced short palindromic repeat), is an adaptive immune system that provides protection against mobile genetic elements (viruses, transposable elements and conjugative plasmids). CRISPR clusters contain spacers, sequences complementary to antecedent mobile elements, and target invading nucleic acids. CRISPR clusters are transcribed and processed into CRISPR RNA (crRNA). Acts as a dsDNA endonuclease. Involved in the integration of spacer DNA into the CRISPR cassette.</text>
</comment>
<dbReference type="GO" id="GO:0004520">
    <property type="term" value="F:DNA endonuclease activity"/>
    <property type="evidence" value="ECO:0007669"/>
    <property type="project" value="InterPro"/>
</dbReference>
<evidence type="ECO:0000313" key="9">
    <source>
        <dbReference type="EMBL" id="NWH05257.1"/>
    </source>
</evidence>
<comment type="similarity">
    <text evidence="8">Belongs to the CRISPR-associated endonuclease Cas1 family.</text>
</comment>
<dbReference type="GO" id="GO:0051607">
    <property type="term" value="P:defense response to virus"/>
    <property type="evidence" value="ECO:0007669"/>
    <property type="project" value="UniProtKB-UniRule"/>
</dbReference>
<keyword evidence="2 8" id="KW-0479">Metal-binding</keyword>
<evidence type="ECO:0000256" key="1">
    <source>
        <dbReference type="ARBA" id="ARBA00022722"/>
    </source>
</evidence>
<dbReference type="Pfam" id="PF01867">
    <property type="entry name" value="Cas_Cas1"/>
    <property type="match status" value="2"/>
</dbReference>
<evidence type="ECO:0000256" key="6">
    <source>
        <dbReference type="ARBA" id="ARBA00023118"/>
    </source>
</evidence>
<evidence type="ECO:0000256" key="5">
    <source>
        <dbReference type="ARBA" id="ARBA00022842"/>
    </source>
</evidence>
<keyword evidence="8" id="KW-0464">Manganese</keyword>
<keyword evidence="5 8" id="KW-0460">Magnesium</keyword>
<dbReference type="GO" id="GO:0003677">
    <property type="term" value="F:DNA binding"/>
    <property type="evidence" value="ECO:0007669"/>
    <property type="project" value="UniProtKB-KW"/>
</dbReference>
<evidence type="ECO:0000256" key="7">
    <source>
        <dbReference type="ARBA" id="ARBA00023125"/>
    </source>
</evidence>
<dbReference type="InterPro" id="IPR002729">
    <property type="entry name" value="CRISPR-assoc_Cas1"/>
</dbReference>
<keyword evidence="7 8" id="KW-0238">DNA-binding</keyword>
<feature type="binding site" evidence="8">
    <location>
        <position position="226"/>
    </location>
    <ligand>
        <name>Mn(2+)</name>
        <dbReference type="ChEBI" id="CHEBI:29035"/>
    </ligand>
</feature>
<dbReference type="HAMAP" id="MF_01470">
    <property type="entry name" value="Cas1"/>
    <property type="match status" value="1"/>
</dbReference>
<keyword evidence="3 8" id="KW-0255">Endonuclease</keyword>
<keyword evidence="1 8" id="KW-0540">Nuclease</keyword>
<evidence type="ECO:0000256" key="4">
    <source>
        <dbReference type="ARBA" id="ARBA00022801"/>
    </source>
</evidence>
<dbReference type="InterPro" id="IPR042206">
    <property type="entry name" value="CRISPR-assoc_Cas1_C"/>
</dbReference>
<gene>
    <name evidence="9" type="primary">cas1e</name>
    <name evidence="8" type="synonym">cas1</name>
    <name evidence="9" type="ORF">HXW94_09700</name>
</gene>
<comment type="subunit">
    <text evidence="8">Homodimer, forms a heterotetramer with a Cas2 homodimer.</text>
</comment>
<dbReference type="PANTHER" id="PTHR34353:SF3">
    <property type="entry name" value="CRISPR-ASSOCIATED ENDONUCLEASE CAS1"/>
    <property type="match status" value="1"/>
</dbReference>
<dbReference type="InterPro" id="IPR042211">
    <property type="entry name" value="CRISPR-assoc_Cas1_N"/>
</dbReference>
<evidence type="ECO:0000313" key="10">
    <source>
        <dbReference type="Proteomes" id="UP000553343"/>
    </source>
</evidence>
<dbReference type="InterPro" id="IPR050646">
    <property type="entry name" value="Cas1"/>
</dbReference>
<evidence type="ECO:0000256" key="3">
    <source>
        <dbReference type="ARBA" id="ARBA00022759"/>
    </source>
</evidence>
<dbReference type="AlphaFoldDB" id="A0A850TAK4"/>
<name>A0A850TAK4_9BACT</name>
<keyword evidence="10" id="KW-1185">Reference proteome</keyword>
<comment type="caution">
    <text evidence="9">The sequence shown here is derived from an EMBL/GenBank/DDBJ whole genome shotgun (WGS) entry which is preliminary data.</text>
</comment>
<feature type="binding site" evidence="8">
    <location>
        <position position="146"/>
    </location>
    <ligand>
        <name>Mn(2+)</name>
        <dbReference type="ChEBI" id="CHEBI:29035"/>
    </ligand>
</feature>
<protein>
    <recommendedName>
        <fullName evidence="8">CRISPR-associated endonuclease Cas1</fullName>
        <ecNumber evidence="8">3.1.-.-</ecNumber>
    </recommendedName>
</protein>
<organism evidence="9 10">
    <name type="scientific">Desulfobacter latus</name>
    <dbReference type="NCBI Taxonomy" id="2292"/>
    <lineage>
        <taxon>Bacteria</taxon>
        <taxon>Pseudomonadati</taxon>
        <taxon>Thermodesulfobacteriota</taxon>
        <taxon>Desulfobacteria</taxon>
        <taxon>Desulfobacterales</taxon>
        <taxon>Desulfobacteraceae</taxon>
        <taxon>Desulfobacter</taxon>
    </lineage>
</organism>
<dbReference type="EMBL" id="JACADJ010000028">
    <property type="protein sequence ID" value="NWH05257.1"/>
    <property type="molecule type" value="Genomic_DNA"/>
</dbReference>
<keyword evidence="6 8" id="KW-0051">Antiviral defense</keyword>
<comment type="cofactor">
    <cofactor evidence="8">
        <name>Mg(2+)</name>
        <dbReference type="ChEBI" id="CHEBI:18420"/>
    </cofactor>
    <cofactor evidence="8">
        <name>Mn(2+)</name>
        <dbReference type="ChEBI" id="CHEBI:29035"/>
    </cofactor>
</comment>
<dbReference type="NCBIfam" id="TIGR00287">
    <property type="entry name" value="cas1"/>
    <property type="match status" value="1"/>
</dbReference>
<dbReference type="Gene3D" id="3.100.10.20">
    <property type="entry name" value="CRISPR-associated endonuclease Cas1, N-terminal domain"/>
    <property type="match status" value="1"/>
</dbReference>
<dbReference type="GO" id="GO:0046872">
    <property type="term" value="F:metal ion binding"/>
    <property type="evidence" value="ECO:0007669"/>
    <property type="project" value="UniProtKB-UniRule"/>
</dbReference>
<evidence type="ECO:0000256" key="2">
    <source>
        <dbReference type="ARBA" id="ARBA00022723"/>
    </source>
</evidence>
<accession>A0A850TAK4</accession>
<reference evidence="9 10" key="1">
    <citation type="submission" date="2020-06" db="EMBL/GenBank/DDBJ databases">
        <title>High-quality draft genome of sulfate reducer Desulfobacter latus type strain AcrS2 isolated from marine sediment.</title>
        <authorList>
            <person name="Hoppe M."/>
            <person name="Larsen C.K."/>
            <person name="Marshall I.P.G."/>
            <person name="Schramm A."/>
            <person name="Marietou A.G."/>
        </authorList>
    </citation>
    <scope>NUCLEOTIDE SEQUENCE [LARGE SCALE GENOMIC DNA]</scope>
    <source>
        <strain evidence="9 10">AcRS2</strain>
    </source>
</reference>
<proteinExistence type="inferred from homology"/>
<evidence type="ECO:0000256" key="8">
    <source>
        <dbReference type="HAMAP-Rule" id="MF_01470"/>
    </source>
</evidence>
<dbReference type="GO" id="GO:0016787">
    <property type="term" value="F:hydrolase activity"/>
    <property type="evidence" value="ECO:0007669"/>
    <property type="project" value="UniProtKB-KW"/>
</dbReference>
<dbReference type="Proteomes" id="UP000553343">
    <property type="component" value="Unassembled WGS sequence"/>
</dbReference>
<dbReference type="PANTHER" id="PTHR34353">
    <property type="entry name" value="CRISPR-ASSOCIATED ENDONUCLEASE CAS1 1"/>
    <property type="match status" value="1"/>
</dbReference>
<dbReference type="NCBIfam" id="TIGR03638">
    <property type="entry name" value="cas1_ECOLI"/>
    <property type="match status" value="1"/>
</dbReference>
<dbReference type="GO" id="GO:0043571">
    <property type="term" value="P:maintenance of CRISPR repeat elements"/>
    <property type="evidence" value="ECO:0007669"/>
    <property type="project" value="UniProtKB-UniRule"/>
</dbReference>